<dbReference type="EMBL" id="KL596692">
    <property type="protein sequence ID" value="KER28775.1"/>
    <property type="molecule type" value="Genomic_DNA"/>
</dbReference>
<dbReference type="GeneID" id="20318648"/>
<evidence type="ECO:0000313" key="1">
    <source>
        <dbReference type="EMBL" id="KER28775.1"/>
    </source>
</evidence>
<dbReference type="RefSeq" id="XP_009167479.1">
    <property type="nucleotide sequence ID" value="XM_009169215.1"/>
</dbReference>
<keyword evidence="2" id="KW-1185">Reference proteome</keyword>
<proteinExistence type="predicted"/>
<accession>A0A074ZZQ8</accession>
<reference evidence="1 2" key="1">
    <citation type="submission" date="2013-11" db="EMBL/GenBank/DDBJ databases">
        <title>Opisthorchis viverrini - life in the bile duct.</title>
        <authorList>
            <person name="Young N.D."/>
            <person name="Nagarajan N."/>
            <person name="Lin S.J."/>
            <person name="Korhonen P.K."/>
            <person name="Jex A.R."/>
            <person name="Hall R.S."/>
            <person name="Safavi-Hemami H."/>
            <person name="Kaewkong W."/>
            <person name="Bertrand D."/>
            <person name="Gao S."/>
            <person name="Seet Q."/>
            <person name="Wongkham S."/>
            <person name="Teh B.T."/>
            <person name="Wongkham C."/>
            <person name="Intapan P.M."/>
            <person name="Maleewong W."/>
            <person name="Yang X."/>
            <person name="Hu M."/>
            <person name="Wang Z."/>
            <person name="Hofmann A."/>
            <person name="Sternberg P.W."/>
            <person name="Tan P."/>
            <person name="Wang J."/>
            <person name="Gasser R.B."/>
        </authorList>
    </citation>
    <scope>NUCLEOTIDE SEQUENCE [LARGE SCALE GENOMIC DNA]</scope>
</reference>
<gene>
    <name evidence="1" type="ORF">T265_04466</name>
</gene>
<dbReference type="Proteomes" id="UP000054324">
    <property type="component" value="Unassembled WGS sequence"/>
</dbReference>
<dbReference type="KEGG" id="ovi:T265_04466"/>
<dbReference type="CTD" id="20318648"/>
<organism evidence="1 2">
    <name type="scientific">Opisthorchis viverrini</name>
    <name type="common">Southeast Asian liver fluke</name>
    <dbReference type="NCBI Taxonomy" id="6198"/>
    <lineage>
        <taxon>Eukaryota</taxon>
        <taxon>Metazoa</taxon>
        <taxon>Spiralia</taxon>
        <taxon>Lophotrochozoa</taxon>
        <taxon>Platyhelminthes</taxon>
        <taxon>Trematoda</taxon>
        <taxon>Digenea</taxon>
        <taxon>Opisthorchiida</taxon>
        <taxon>Opisthorchiata</taxon>
        <taxon>Opisthorchiidae</taxon>
        <taxon>Opisthorchis</taxon>
    </lineage>
</organism>
<name>A0A074ZZQ8_OPIVI</name>
<dbReference type="AlphaFoldDB" id="A0A074ZZQ8"/>
<protein>
    <submittedName>
        <fullName evidence="1">Uncharacterized protein</fullName>
    </submittedName>
</protein>
<evidence type="ECO:0000313" key="2">
    <source>
        <dbReference type="Proteomes" id="UP000054324"/>
    </source>
</evidence>
<sequence length="124" mass="14020">MTSVFNTDASLLYNHDLFESIIHSEVPIPPDTHSGDLDRNRQQERHSLLLEKVRHSCLDRCCHQKSSEGPGGYCSTPYNRDLFGSLIVKKRVKVEGEGDIVLTYHNHSEVPTPPNIHSGNLDRN</sequence>